<proteinExistence type="predicted"/>
<evidence type="ECO:0000313" key="2">
    <source>
        <dbReference type="Proteomes" id="UP000663873"/>
    </source>
</evidence>
<organism evidence="1 2">
    <name type="scientific">Rotaria socialis</name>
    <dbReference type="NCBI Taxonomy" id="392032"/>
    <lineage>
        <taxon>Eukaryota</taxon>
        <taxon>Metazoa</taxon>
        <taxon>Spiralia</taxon>
        <taxon>Gnathifera</taxon>
        <taxon>Rotifera</taxon>
        <taxon>Eurotatoria</taxon>
        <taxon>Bdelloidea</taxon>
        <taxon>Philodinida</taxon>
        <taxon>Philodinidae</taxon>
        <taxon>Rotaria</taxon>
    </lineage>
</organism>
<protein>
    <submittedName>
        <fullName evidence="1">Uncharacterized protein</fullName>
    </submittedName>
</protein>
<keyword evidence="2" id="KW-1185">Reference proteome</keyword>
<name>A0A821XQP7_9BILA</name>
<feature type="non-terminal residue" evidence="1">
    <location>
        <position position="1"/>
    </location>
</feature>
<accession>A0A821XQP7</accession>
<reference evidence="1" key="1">
    <citation type="submission" date="2021-02" db="EMBL/GenBank/DDBJ databases">
        <authorList>
            <person name="Nowell W R."/>
        </authorList>
    </citation>
    <scope>NUCLEOTIDE SEQUENCE</scope>
</reference>
<sequence>TSSADPVALSILKDSDRNTTYLSPRIQN</sequence>
<dbReference type="EMBL" id="CAJOBP010091407">
    <property type="protein sequence ID" value="CAF4948788.1"/>
    <property type="molecule type" value="Genomic_DNA"/>
</dbReference>
<evidence type="ECO:0000313" key="1">
    <source>
        <dbReference type="EMBL" id="CAF4948788.1"/>
    </source>
</evidence>
<comment type="caution">
    <text evidence="1">The sequence shown here is derived from an EMBL/GenBank/DDBJ whole genome shotgun (WGS) entry which is preliminary data.</text>
</comment>
<dbReference type="AlphaFoldDB" id="A0A821XQP7"/>
<dbReference type="Proteomes" id="UP000663873">
    <property type="component" value="Unassembled WGS sequence"/>
</dbReference>
<gene>
    <name evidence="1" type="ORF">UJA718_LOCUS47651</name>
</gene>